<name>A0A2S2DT90_9BACT</name>
<accession>A0A2S2DT90</accession>
<dbReference type="SMART" id="SM00100">
    <property type="entry name" value="cNMP"/>
    <property type="match status" value="1"/>
</dbReference>
<dbReference type="EMBL" id="CP029346">
    <property type="protein sequence ID" value="AWL08240.1"/>
    <property type="molecule type" value="Genomic_DNA"/>
</dbReference>
<dbReference type="OrthoDB" id="758145at2"/>
<dbReference type="Pfam" id="PF00027">
    <property type="entry name" value="cNMP_binding"/>
    <property type="match status" value="1"/>
</dbReference>
<proteinExistence type="predicted"/>
<evidence type="ECO:0000313" key="1">
    <source>
        <dbReference type="EMBL" id="AWL08240.1"/>
    </source>
</evidence>
<dbReference type="RefSeq" id="WP_109322004.1">
    <property type="nucleotide sequence ID" value="NZ_CP029346.1"/>
</dbReference>
<keyword evidence="1" id="KW-0418">Kinase</keyword>
<dbReference type="InterPro" id="IPR014710">
    <property type="entry name" value="RmlC-like_jellyroll"/>
</dbReference>
<dbReference type="PROSITE" id="PS50042">
    <property type="entry name" value="CNMP_BINDING_3"/>
    <property type="match status" value="1"/>
</dbReference>
<dbReference type="Gene3D" id="2.60.120.10">
    <property type="entry name" value="Jelly Rolls"/>
    <property type="match status" value="1"/>
</dbReference>
<keyword evidence="2" id="KW-1185">Reference proteome</keyword>
<keyword evidence="1" id="KW-0808">Transferase</keyword>
<dbReference type="GO" id="GO:0004674">
    <property type="term" value="F:protein serine/threonine kinase activity"/>
    <property type="evidence" value="ECO:0007669"/>
    <property type="project" value="UniProtKB-KW"/>
</dbReference>
<organism evidence="1 2">
    <name type="scientific">Aquirufa nivalisilvae</name>
    <dbReference type="NCBI Taxonomy" id="2516557"/>
    <lineage>
        <taxon>Bacteria</taxon>
        <taxon>Pseudomonadati</taxon>
        <taxon>Bacteroidota</taxon>
        <taxon>Cytophagia</taxon>
        <taxon>Cytophagales</taxon>
        <taxon>Flectobacillaceae</taxon>
        <taxon>Aquirufa</taxon>
    </lineage>
</organism>
<evidence type="ECO:0000313" key="2">
    <source>
        <dbReference type="Proteomes" id="UP000245468"/>
    </source>
</evidence>
<reference evidence="2" key="1">
    <citation type="submission" date="2018-05" db="EMBL/GenBank/DDBJ databases">
        <title>Pseudarcicella sp. HME7025 Genome sequencing and assembly.</title>
        <authorList>
            <person name="Kim H."/>
            <person name="Kang H."/>
            <person name="Joh K."/>
        </authorList>
    </citation>
    <scope>NUCLEOTIDE SEQUENCE [LARGE SCALE GENOMIC DNA]</scope>
    <source>
        <strain evidence="2">HME7025</strain>
    </source>
</reference>
<dbReference type="EC" id="2.7.11.1" evidence="1"/>
<dbReference type="CDD" id="cd00038">
    <property type="entry name" value="CAP_ED"/>
    <property type="match status" value="1"/>
</dbReference>
<dbReference type="Proteomes" id="UP000245468">
    <property type="component" value="Chromosome"/>
</dbReference>
<protein>
    <submittedName>
        <fullName evidence="1">Non-specific serine/threonine protein kinase</fullName>
        <ecNumber evidence="1">2.7.11.1</ecNumber>
    </submittedName>
</protein>
<dbReference type="KEGG" id="psez:HME7025_00367"/>
<gene>
    <name evidence="1" type="ORF">HME7025_00367</name>
</gene>
<dbReference type="SUPFAM" id="SSF51206">
    <property type="entry name" value="cAMP-binding domain-like"/>
    <property type="match status" value="1"/>
</dbReference>
<keyword evidence="1" id="KW-0723">Serine/threonine-protein kinase</keyword>
<sequence>MTTIASLEAYLKTFNLLNPAETKQLAGYFKPAVFQKNQIIIAEGEINSKFYFLASGLLREYSWVDQLDMPEPISRWFTLPGKFGISAESFFHQRPSEITLDALKKSEVFYMEKEDLERAYIEIPHSNTICRIILQETLVQHERITSFLHIRNTQIRYEAFRKSFKDMDEQVPDKYKASFLNMSPSELSRVRRKIMENGSLID</sequence>
<dbReference type="AlphaFoldDB" id="A0A2S2DT90"/>
<dbReference type="InterPro" id="IPR000595">
    <property type="entry name" value="cNMP-bd_dom"/>
</dbReference>
<dbReference type="InterPro" id="IPR018490">
    <property type="entry name" value="cNMP-bd_dom_sf"/>
</dbReference>